<evidence type="ECO:0000256" key="3">
    <source>
        <dbReference type="ARBA" id="ARBA00007261"/>
    </source>
</evidence>
<dbReference type="InterPro" id="IPR001431">
    <property type="entry name" value="Pept_M16_Zn_BS"/>
</dbReference>
<dbReference type="AlphaFoldDB" id="A0A081G3D5"/>
<dbReference type="InterPro" id="IPR032632">
    <property type="entry name" value="Peptidase_M16_M"/>
</dbReference>
<proteinExistence type="inferred from homology"/>
<dbReference type="InterPro" id="IPR007863">
    <property type="entry name" value="Peptidase_M16_C"/>
</dbReference>
<evidence type="ECO:0000259" key="18">
    <source>
        <dbReference type="Pfam" id="PF16187"/>
    </source>
</evidence>
<dbReference type="InterPro" id="IPR054734">
    <property type="entry name" value="PqqF-like_C_4"/>
</dbReference>
<reference evidence="20 21" key="1">
    <citation type="submission" date="2014-04" db="EMBL/GenBank/DDBJ databases">
        <title>Marinobacterium kochiensis sp. nov., isolated from sediment sample collected from Kochi backwaters in Kerala, India.</title>
        <authorList>
            <person name="Singh A."/>
            <person name="Pinnaka A.K."/>
        </authorList>
    </citation>
    <scope>NUCLEOTIDE SEQUENCE [LARGE SCALE GENOMIC DNA]</scope>
    <source>
        <strain evidence="20 21">AK27</strain>
    </source>
</reference>
<dbReference type="PANTHER" id="PTHR43690">
    <property type="entry name" value="NARDILYSIN"/>
    <property type="match status" value="1"/>
</dbReference>
<evidence type="ECO:0000256" key="12">
    <source>
        <dbReference type="ARBA" id="ARBA00031184"/>
    </source>
</evidence>
<dbReference type="GO" id="GO:0004222">
    <property type="term" value="F:metalloendopeptidase activity"/>
    <property type="evidence" value="ECO:0007669"/>
    <property type="project" value="UniProtKB-EC"/>
</dbReference>
<dbReference type="GO" id="GO:0006508">
    <property type="term" value="P:proteolysis"/>
    <property type="evidence" value="ECO:0007669"/>
    <property type="project" value="UniProtKB-KW"/>
</dbReference>
<dbReference type="EMBL" id="JMQN01000011">
    <property type="protein sequence ID" value="KEA65290.1"/>
    <property type="molecule type" value="Genomic_DNA"/>
</dbReference>
<evidence type="ECO:0000256" key="13">
    <source>
        <dbReference type="ARBA" id="ARBA00033450"/>
    </source>
</evidence>
<accession>A0A081G3D5</accession>
<feature type="domain" description="Coenzyme PQQ synthesis protein F-like C-terminal lobe" evidence="19">
    <location>
        <begin position="772"/>
        <end position="871"/>
    </location>
</feature>
<feature type="region of interest" description="Disordered" evidence="15">
    <location>
        <begin position="914"/>
        <end position="950"/>
    </location>
</feature>
<dbReference type="InterPro" id="IPR050626">
    <property type="entry name" value="Peptidase_M16"/>
</dbReference>
<dbReference type="FunFam" id="3.30.830.10:FF:000012">
    <property type="entry name" value="Protease 3"/>
    <property type="match status" value="1"/>
</dbReference>
<evidence type="ECO:0000259" key="17">
    <source>
        <dbReference type="Pfam" id="PF05193"/>
    </source>
</evidence>
<evidence type="ECO:0000256" key="4">
    <source>
        <dbReference type="ARBA" id="ARBA00012449"/>
    </source>
</evidence>
<sequence>MHSLSSRAIRFTLLLFVILALPVRAAMPIQSPTDSRQYEVFTLPNRLQVVVVSDPTSDKGAASLNVQAGSQNDPKGREGLAHFLEHMLFLGTEKYPEADAYQQFISANGGSHNAYTAFDHTNYFFDVKADALPDALDRFAQFFISPLFTPQYVDRERHAVHSEFKAKIRDDGRRLYVAGKLAMNPQHPYSQFAVGNLDTLADRPASPVRDDLITFYKNHYSANLMTLAVVGNQSTSELRKLVEERFAAVPDRDLKALTIDTPLYDADQLPKQLDVVTLMQTRQLQLSFPIKPMREYWRKKPVNYIASLVGYEGEGSLLSLLKQKGWAQALGASAGMDLEGQASFNVGIELTEAGFEHYNEVVGLFFSYIDALKHSGVRKELYDEEALLANTDFRFREPREAIHEVTNLSVSLSRYPAVHLLDAPYRYDSFDAELIKGYLDQLTPEHLVLTRAAQNLSTDQRTPRYEIDYRLGKPDEKALASWQKPAKNEQLYARGLNPFVAHDLSLLAADSQPEATPERIWQAEGGDLWFLQDDSFGVPRANLYLALLTDTANITPKAAVLNELYARMLSDRLNEVLYDASLAGLSADIYDHSRGISLRLTGYNDRMPLLLDAILRAAKEQPSSESRFARIKQLLKEDLENASKEKPYTQTFSTLYRSLLPQWTDEEQLKALEPLTLADLQNYLPNLFSHVHMRALAHGNLTEESARLMAEKVYNALVANSPAPATPKLPVVQLPAGRTLHATLDLDHNDSALTLYMQGENTDIQTRSEIALLNEIISTPFYNQLRTEQQLGYIVFASFMPLSEVPGIALVVQSPVADPVNLEAAFNVFLDQMQQSLAELPEQTLDGFRRSLISRIDQRDNSLKERTSRFWRELDRDNTAFDTPEQMIAAVNKVTLTQLTKRLQQLRSRELAVRSFGNQSNKGDSGGDDKALLDALKTEQQFVPGSATLP</sequence>
<dbReference type="PATRIC" id="fig|1232683.4.peg.242"/>
<dbReference type="Pfam" id="PF00675">
    <property type="entry name" value="Peptidase_M16"/>
    <property type="match status" value="1"/>
</dbReference>
<dbReference type="SUPFAM" id="SSF63411">
    <property type="entry name" value="LuxS/MPP-like metallohydrolase"/>
    <property type="match status" value="4"/>
</dbReference>
<protein>
    <recommendedName>
        <fullName evidence="5">Protease 3</fullName>
        <ecNumber evidence="4">3.4.24.55</ecNumber>
    </recommendedName>
    <alternativeName>
        <fullName evidence="13">Pitrilysin</fullName>
    </alternativeName>
    <alternativeName>
        <fullName evidence="12">Protease III</fullName>
    </alternativeName>
    <alternativeName>
        <fullName evidence="11">Protease pi</fullName>
    </alternativeName>
</protein>
<dbReference type="Pfam" id="PF22456">
    <property type="entry name" value="PqqF-like_C_4"/>
    <property type="match status" value="1"/>
</dbReference>
<dbReference type="GO" id="GO:0046872">
    <property type="term" value="F:metal ion binding"/>
    <property type="evidence" value="ECO:0007669"/>
    <property type="project" value="UniProtKB-KW"/>
</dbReference>
<evidence type="ECO:0000256" key="7">
    <source>
        <dbReference type="ARBA" id="ARBA00022723"/>
    </source>
</evidence>
<dbReference type="InterPro" id="IPR011249">
    <property type="entry name" value="Metalloenz_LuxS/M16"/>
</dbReference>
<evidence type="ECO:0000256" key="6">
    <source>
        <dbReference type="ARBA" id="ARBA00022670"/>
    </source>
</evidence>
<evidence type="ECO:0000256" key="11">
    <source>
        <dbReference type="ARBA" id="ARBA00029597"/>
    </source>
</evidence>
<comment type="similarity">
    <text evidence="3 14">Belongs to the peptidase M16 family.</text>
</comment>
<evidence type="ECO:0000256" key="2">
    <source>
        <dbReference type="ARBA" id="ARBA00002184"/>
    </source>
</evidence>
<dbReference type="STRING" id="1232683.ADIMK_0247"/>
<evidence type="ECO:0000256" key="10">
    <source>
        <dbReference type="ARBA" id="ARBA00023049"/>
    </source>
</evidence>
<evidence type="ECO:0000256" key="1">
    <source>
        <dbReference type="ARBA" id="ARBA00001947"/>
    </source>
</evidence>
<evidence type="ECO:0000256" key="9">
    <source>
        <dbReference type="ARBA" id="ARBA00022833"/>
    </source>
</evidence>
<dbReference type="eggNOG" id="COG1025">
    <property type="taxonomic scope" value="Bacteria"/>
</dbReference>
<dbReference type="Gene3D" id="3.30.830.10">
    <property type="entry name" value="Metalloenzyme, LuxS/M16 peptidase-like"/>
    <property type="match status" value="4"/>
</dbReference>
<organism evidence="20 21">
    <name type="scientific">Marinobacterium lacunae</name>
    <dbReference type="NCBI Taxonomy" id="1232683"/>
    <lineage>
        <taxon>Bacteria</taxon>
        <taxon>Pseudomonadati</taxon>
        <taxon>Pseudomonadota</taxon>
        <taxon>Gammaproteobacteria</taxon>
        <taxon>Oceanospirillales</taxon>
        <taxon>Oceanospirillaceae</taxon>
        <taxon>Marinobacterium</taxon>
    </lineage>
</organism>
<dbReference type="Pfam" id="PF16187">
    <property type="entry name" value="Peptidase_M16_M"/>
    <property type="match status" value="1"/>
</dbReference>
<comment type="caution">
    <text evidence="20">The sequence shown here is derived from an EMBL/GenBank/DDBJ whole genome shotgun (WGS) entry which is preliminary data.</text>
</comment>
<name>A0A081G3D5_9GAMM</name>
<evidence type="ECO:0000313" key="20">
    <source>
        <dbReference type="EMBL" id="KEA65290.1"/>
    </source>
</evidence>
<keyword evidence="10" id="KW-0482">Metalloprotease</keyword>
<feature type="domain" description="Peptidase M16 N-terminal" evidence="16">
    <location>
        <begin position="49"/>
        <end position="166"/>
    </location>
</feature>
<comment type="function">
    <text evidence="2">Endopeptidase that degrades small peptides of less than 7 kDa, such as glucagon and insulin.</text>
</comment>
<comment type="cofactor">
    <cofactor evidence="1">
        <name>Zn(2+)</name>
        <dbReference type="ChEBI" id="CHEBI:29105"/>
    </cofactor>
</comment>
<feature type="compositionally biased region" description="Polar residues" evidence="15">
    <location>
        <begin position="938"/>
        <end position="950"/>
    </location>
</feature>
<evidence type="ECO:0000313" key="21">
    <source>
        <dbReference type="Proteomes" id="UP000028252"/>
    </source>
</evidence>
<keyword evidence="6 20" id="KW-0645">Protease</keyword>
<evidence type="ECO:0000256" key="15">
    <source>
        <dbReference type="SAM" id="MobiDB-lite"/>
    </source>
</evidence>
<evidence type="ECO:0000259" key="19">
    <source>
        <dbReference type="Pfam" id="PF22456"/>
    </source>
</evidence>
<keyword evidence="9" id="KW-0862">Zinc</keyword>
<dbReference type="Pfam" id="PF05193">
    <property type="entry name" value="Peptidase_M16_C"/>
    <property type="match status" value="1"/>
</dbReference>
<dbReference type="InterPro" id="IPR011765">
    <property type="entry name" value="Pept_M16_N"/>
</dbReference>
<evidence type="ECO:0000256" key="5">
    <source>
        <dbReference type="ARBA" id="ARBA00017565"/>
    </source>
</evidence>
<gene>
    <name evidence="20" type="ORF">ADIMK_0247</name>
</gene>
<keyword evidence="21" id="KW-1185">Reference proteome</keyword>
<dbReference type="Proteomes" id="UP000028252">
    <property type="component" value="Unassembled WGS sequence"/>
</dbReference>
<dbReference type="PROSITE" id="PS00143">
    <property type="entry name" value="INSULINASE"/>
    <property type="match status" value="1"/>
</dbReference>
<feature type="domain" description="Peptidase M16 middle/third" evidence="18">
    <location>
        <begin position="393"/>
        <end position="671"/>
    </location>
</feature>
<feature type="domain" description="Peptidase M16 C-terminal" evidence="17">
    <location>
        <begin position="209"/>
        <end position="384"/>
    </location>
</feature>
<dbReference type="EC" id="3.4.24.55" evidence="4"/>
<dbReference type="GO" id="GO:0005737">
    <property type="term" value="C:cytoplasm"/>
    <property type="evidence" value="ECO:0007669"/>
    <property type="project" value="UniProtKB-ARBA"/>
</dbReference>
<dbReference type="RefSeq" id="WP_036182691.1">
    <property type="nucleotide sequence ID" value="NZ_JMQN01000011.1"/>
</dbReference>
<evidence type="ECO:0000256" key="8">
    <source>
        <dbReference type="ARBA" id="ARBA00022801"/>
    </source>
</evidence>
<keyword evidence="8 20" id="KW-0378">Hydrolase</keyword>
<dbReference type="FunFam" id="3.30.830.10:FF:000005">
    <property type="entry name" value="nardilysin isoform X1"/>
    <property type="match status" value="1"/>
</dbReference>
<keyword evidence="7" id="KW-0479">Metal-binding</keyword>
<evidence type="ECO:0000259" key="16">
    <source>
        <dbReference type="Pfam" id="PF00675"/>
    </source>
</evidence>
<dbReference type="OrthoDB" id="9811314at2"/>
<evidence type="ECO:0000256" key="14">
    <source>
        <dbReference type="RuleBase" id="RU004447"/>
    </source>
</evidence>
<dbReference type="PANTHER" id="PTHR43690:SF18">
    <property type="entry name" value="INSULIN-DEGRADING ENZYME-RELATED"/>
    <property type="match status" value="1"/>
</dbReference>